<name>A0ABR1QGS6_9PEZI</name>
<dbReference type="GeneID" id="92074457"/>
<gene>
    <name evidence="1" type="ORF">PG986_005173</name>
</gene>
<dbReference type="EMBL" id="JAQQWE010000004">
    <property type="protein sequence ID" value="KAK7955951.1"/>
    <property type="molecule type" value="Genomic_DNA"/>
</dbReference>
<organism evidence="1 2">
    <name type="scientific">Apiospora aurea</name>
    <dbReference type="NCBI Taxonomy" id="335848"/>
    <lineage>
        <taxon>Eukaryota</taxon>
        <taxon>Fungi</taxon>
        <taxon>Dikarya</taxon>
        <taxon>Ascomycota</taxon>
        <taxon>Pezizomycotina</taxon>
        <taxon>Sordariomycetes</taxon>
        <taxon>Xylariomycetidae</taxon>
        <taxon>Amphisphaeriales</taxon>
        <taxon>Apiosporaceae</taxon>
        <taxon>Apiospora</taxon>
    </lineage>
</organism>
<dbReference type="Proteomes" id="UP001391051">
    <property type="component" value="Unassembled WGS sequence"/>
</dbReference>
<accession>A0ABR1QGS6</accession>
<evidence type="ECO:0000313" key="2">
    <source>
        <dbReference type="Proteomes" id="UP001391051"/>
    </source>
</evidence>
<sequence>MSLEIAAGPLLSATKKHTIHLPPFPQLDNDHIYYDPPLPRITYTFPSGASVIINAGLLEVNASLAHTSSLARSRWTRIWAAHVLRSDTAIEANRYSFDTTADKTLYKFYISGAAPKSSAFVFPSYGISINVTRPVHPG</sequence>
<comment type="caution">
    <text evidence="1">The sequence shown here is derived from an EMBL/GenBank/DDBJ whole genome shotgun (WGS) entry which is preliminary data.</text>
</comment>
<dbReference type="RefSeq" id="XP_066701257.1">
    <property type="nucleotide sequence ID" value="XM_066841395.1"/>
</dbReference>
<keyword evidence="2" id="KW-1185">Reference proteome</keyword>
<reference evidence="1 2" key="1">
    <citation type="submission" date="2023-01" db="EMBL/GenBank/DDBJ databases">
        <title>Analysis of 21 Apiospora genomes using comparative genomics revels a genus with tremendous synthesis potential of carbohydrate active enzymes and secondary metabolites.</title>
        <authorList>
            <person name="Sorensen T."/>
        </authorList>
    </citation>
    <scope>NUCLEOTIDE SEQUENCE [LARGE SCALE GENOMIC DNA]</scope>
    <source>
        <strain evidence="1 2">CBS 24483</strain>
    </source>
</reference>
<evidence type="ECO:0000313" key="1">
    <source>
        <dbReference type="EMBL" id="KAK7955951.1"/>
    </source>
</evidence>
<proteinExistence type="predicted"/>
<protein>
    <submittedName>
        <fullName evidence="1">Uncharacterized protein</fullName>
    </submittedName>
</protein>